<reference evidence="2 3" key="1">
    <citation type="journal article" date="2016" name="Nat. Commun.">
        <title>Thousands of microbial genomes shed light on interconnected biogeochemical processes in an aquifer system.</title>
        <authorList>
            <person name="Anantharaman K."/>
            <person name="Brown C.T."/>
            <person name="Hug L.A."/>
            <person name="Sharon I."/>
            <person name="Castelle C.J."/>
            <person name="Probst A.J."/>
            <person name="Thomas B.C."/>
            <person name="Singh A."/>
            <person name="Wilkins M.J."/>
            <person name="Karaoz U."/>
            <person name="Brodie E.L."/>
            <person name="Williams K.H."/>
            <person name="Hubbard S.S."/>
            <person name="Banfield J.F."/>
        </authorList>
    </citation>
    <scope>NUCLEOTIDE SEQUENCE [LARGE SCALE GENOMIC DNA]</scope>
</reference>
<sequence length="177" mass="18695">MQVKTAISTVVPFQGWRAILANMGLLASALVLPAMTHVLDAPVRWLLPMHWPVILAGLVYGWRGGLAVGALAPLVSFTLSGLPSPIILPVMVAELATYGFLAGLLRERFSLNGHLAAGLAIIAGRLSYMGLAALMVPYSGGYWDYMAAALLPGVAAGATMILLLPPLAHRWVDRAVT</sequence>
<accession>A0A1F5F2U6</accession>
<feature type="transmembrane region" description="Helical" evidence="1">
    <location>
        <begin position="86"/>
        <end position="105"/>
    </location>
</feature>
<evidence type="ECO:0000313" key="3">
    <source>
        <dbReference type="Proteomes" id="UP000177187"/>
    </source>
</evidence>
<evidence type="ECO:0000256" key="1">
    <source>
        <dbReference type="SAM" id="Phobius"/>
    </source>
</evidence>
<gene>
    <name evidence="2" type="ORF">A2Y64_06045</name>
</gene>
<dbReference type="AlphaFoldDB" id="A0A1F5F2U6"/>
<dbReference type="Proteomes" id="UP000177187">
    <property type="component" value="Unassembled WGS sequence"/>
</dbReference>
<dbReference type="Gene3D" id="1.10.1760.20">
    <property type="match status" value="1"/>
</dbReference>
<comment type="caution">
    <text evidence="2">The sequence shown here is derived from an EMBL/GenBank/DDBJ whole genome shotgun (WGS) entry which is preliminary data.</text>
</comment>
<dbReference type="Pfam" id="PF12822">
    <property type="entry name" value="ECF_trnsprt"/>
    <property type="match status" value="1"/>
</dbReference>
<protein>
    <recommendedName>
        <fullName evidence="4">ECF transporter S component</fullName>
    </recommendedName>
</protein>
<keyword evidence="1" id="KW-0812">Transmembrane</keyword>
<keyword evidence="1" id="KW-0472">Membrane</keyword>
<dbReference type="GO" id="GO:0022857">
    <property type="term" value="F:transmembrane transporter activity"/>
    <property type="evidence" value="ECO:0007669"/>
    <property type="project" value="InterPro"/>
</dbReference>
<feature type="transmembrane region" description="Helical" evidence="1">
    <location>
        <begin position="117"/>
        <end position="136"/>
    </location>
</feature>
<feature type="transmembrane region" description="Helical" evidence="1">
    <location>
        <begin position="142"/>
        <end position="164"/>
    </location>
</feature>
<feature type="transmembrane region" description="Helical" evidence="1">
    <location>
        <begin position="51"/>
        <end position="74"/>
    </location>
</feature>
<name>A0A1F5F2U6_9BACT</name>
<feature type="transmembrane region" description="Helical" evidence="1">
    <location>
        <begin position="19"/>
        <end position="39"/>
    </location>
</feature>
<keyword evidence="1" id="KW-1133">Transmembrane helix</keyword>
<dbReference type="InterPro" id="IPR024529">
    <property type="entry name" value="ECF_trnsprt_substrate-spec"/>
</dbReference>
<evidence type="ECO:0000313" key="2">
    <source>
        <dbReference type="EMBL" id="OGD73997.1"/>
    </source>
</evidence>
<evidence type="ECO:0008006" key="4">
    <source>
        <dbReference type="Google" id="ProtNLM"/>
    </source>
</evidence>
<organism evidence="2 3">
    <name type="scientific">Candidatus Coatesbacteria bacterium RBG_13_66_14</name>
    <dbReference type="NCBI Taxonomy" id="1817816"/>
    <lineage>
        <taxon>Bacteria</taxon>
        <taxon>Candidatus Coatesiibacteriota</taxon>
    </lineage>
</organism>
<dbReference type="EMBL" id="MFAF01000109">
    <property type="protein sequence ID" value="OGD73997.1"/>
    <property type="molecule type" value="Genomic_DNA"/>
</dbReference>
<proteinExistence type="predicted"/>